<keyword evidence="2" id="KW-0808">Transferase</keyword>
<organism evidence="2 3">
    <name type="scientific">Fibrobacter intestinalis</name>
    <dbReference type="NCBI Taxonomy" id="28122"/>
    <lineage>
        <taxon>Bacteria</taxon>
        <taxon>Pseudomonadati</taxon>
        <taxon>Fibrobacterota</taxon>
        <taxon>Fibrobacteria</taxon>
        <taxon>Fibrobacterales</taxon>
        <taxon>Fibrobacteraceae</taxon>
        <taxon>Fibrobacter</taxon>
    </lineage>
</organism>
<protein>
    <submittedName>
        <fullName evidence="2">Uncharacterized conserved protein YggE, contains kinase-interacting SIMPL domain</fullName>
    </submittedName>
</protein>
<dbReference type="InterPro" id="IPR007497">
    <property type="entry name" value="SIMPL/DUF541"/>
</dbReference>
<feature type="coiled-coil region" evidence="1">
    <location>
        <begin position="158"/>
        <end position="185"/>
    </location>
</feature>
<dbReference type="Gene3D" id="3.30.70.2970">
    <property type="entry name" value="Protein of unknown function (DUF541), domain 2"/>
    <property type="match status" value="1"/>
</dbReference>
<dbReference type="Proteomes" id="UP000184275">
    <property type="component" value="Unassembled WGS sequence"/>
</dbReference>
<dbReference type="Gene3D" id="3.30.110.170">
    <property type="entry name" value="Protein of unknown function (DUF541), domain 1"/>
    <property type="match status" value="1"/>
</dbReference>
<gene>
    <name evidence="2" type="ORF">SAMN05720469_11851</name>
</gene>
<evidence type="ECO:0000256" key="1">
    <source>
        <dbReference type="SAM" id="Coils"/>
    </source>
</evidence>
<name>A0A1M6VH48_9BACT</name>
<dbReference type="PANTHER" id="PTHR34387:SF2">
    <property type="entry name" value="SLR1258 PROTEIN"/>
    <property type="match status" value="1"/>
</dbReference>
<keyword evidence="2" id="KW-0418">Kinase</keyword>
<reference evidence="3" key="1">
    <citation type="submission" date="2016-11" db="EMBL/GenBank/DDBJ databases">
        <authorList>
            <person name="Varghese N."/>
            <person name="Submissions S."/>
        </authorList>
    </citation>
    <scope>NUCLEOTIDE SEQUENCE [LARGE SCALE GENOMIC DNA]</scope>
    <source>
        <strain evidence="3">UWOS</strain>
    </source>
</reference>
<keyword evidence="3" id="KW-1185">Reference proteome</keyword>
<dbReference type="RefSeq" id="WP_073304761.1">
    <property type="nucleotide sequence ID" value="NZ_FRAW01000018.1"/>
</dbReference>
<evidence type="ECO:0000313" key="3">
    <source>
        <dbReference type="Proteomes" id="UP000184275"/>
    </source>
</evidence>
<sequence>MKFLAAFITFCITTVAIVYIVHSTPKAIPSFSKRSAPSEVIVSASHSKTYSPSGILISLNYNARNQSKEYLIQASGESVGKLVEFASTLNIPHDSIVAQRFSLEKAWTWENNKRHPDGFEISQNIAVHLSDPQKLSKFIEGIATIADLSVSNVTPVLNDESQKRIEVYQIAIDEAKSKANALAKASGKKLGKVLFVSDGSGDGPKAYSDGVVLAAGSFARNSKMAAIPEQKIQIDASVLMKFELK</sequence>
<dbReference type="PANTHER" id="PTHR34387">
    <property type="entry name" value="SLR1258 PROTEIN"/>
    <property type="match status" value="1"/>
</dbReference>
<dbReference type="AlphaFoldDB" id="A0A1M6VH48"/>
<keyword evidence="1" id="KW-0175">Coiled coil</keyword>
<dbReference type="EMBL" id="FRAW01000018">
    <property type="protein sequence ID" value="SHK80691.1"/>
    <property type="molecule type" value="Genomic_DNA"/>
</dbReference>
<evidence type="ECO:0000313" key="2">
    <source>
        <dbReference type="EMBL" id="SHK80691.1"/>
    </source>
</evidence>
<dbReference type="Pfam" id="PF04402">
    <property type="entry name" value="SIMPL"/>
    <property type="match status" value="1"/>
</dbReference>
<dbReference type="InterPro" id="IPR052022">
    <property type="entry name" value="26kDa_periplasmic_antigen"/>
</dbReference>
<accession>A0A1M6VH48</accession>
<dbReference type="GO" id="GO:0016301">
    <property type="term" value="F:kinase activity"/>
    <property type="evidence" value="ECO:0007669"/>
    <property type="project" value="UniProtKB-KW"/>
</dbReference>
<proteinExistence type="predicted"/>
<dbReference type="GO" id="GO:0006974">
    <property type="term" value="P:DNA damage response"/>
    <property type="evidence" value="ECO:0007669"/>
    <property type="project" value="TreeGrafter"/>
</dbReference>